<dbReference type="GO" id="GO:0016887">
    <property type="term" value="F:ATP hydrolysis activity"/>
    <property type="evidence" value="ECO:0007669"/>
    <property type="project" value="TreeGrafter"/>
</dbReference>
<comment type="caution">
    <text evidence="8">The sequence shown here is derived from an EMBL/GenBank/DDBJ whole genome shotgun (WGS) entry which is preliminary data.</text>
</comment>
<dbReference type="EMBL" id="JAAAJB010000795">
    <property type="protein sequence ID" value="KAG0251057.1"/>
    <property type="molecule type" value="Genomic_DNA"/>
</dbReference>
<dbReference type="Proteomes" id="UP000807716">
    <property type="component" value="Unassembled WGS sequence"/>
</dbReference>
<protein>
    <recommendedName>
        <fullName evidence="7">Kinesin motor domain-containing protein</fullName>
    </recommendedName>
</protein>
<evidence type="ECO:0000313" key="8">
    <source>
        <dbReference type="EMBL" id="KAG0251057.1"/>
    </source>
</evidence>
<dbReference type="PANTHER" id="PTHR24115">
    <property type="entry name" value="KINESIN-RELATED"/>
    <property type="match status" value="1"/>
</dbReference>
<accession>A0A9P6PRB7</accession>
<proteinExistence type="inferred from homology"/>
<keyword evidence="2 5" id="KW-0547">Nucleotide-binding</keyword>
<dbReference type="InterPro" id="IPR027417">
    <property type="entry name" value="P-loop_NTPase"/>
</dbReference>
<dbReference type="SUPFAM" id="SSF52540">
    <property type="entry name" value="P-loop containing nucleoside triphosphate hydrolases"/>
    <property type="match status" value="1"/>
</dbReference>
<dbReference type="InterPro" id="IPR036961">
    <property type="entry name" value="Kinesin_motor_dom_sf"/>
</dbReference>
<evidence type="ECO:0000256" key="3">
    <source>
        <dbReference type="ARBA" id="ARBA00022840"/>
    </source>
</evidence>
<evidence type="ECO:0000256" key="6">
    <source>
        <dbReference type="SAM" id="MobiDB-lite"/>
    </source>
</evidence>
<name>A0A9P6PRB7_9FUNG</name>
<feature type="domain" description="Kinesin motor" evidence="7">
    <location>
        <begin position="219"/>
        <end position="396"/>
    </location>
</feature>
<comment type="similarity">
    <text evidence="5">Belongs to the TRAFAC class myosin-kinesin ATPase superfamily. Kinesin family.</text>
</comment>
<evidence type="ECO:0000259" key="7">
    <source>
        <dbReference type="PROSITE" id="PS50067"/>
    </source>
</evidence>
<dbReference type="AlphaFoldDB" id="A0A9P6PRB7"/>
<keyword evidence="1" id="KW-0493">Microtubule</keyword>
<dbReference type="PANTHER" id="PTHR24115:SF1008">
    <property type="entry name" value="KINESIN-LIKE PROTEIN SUBITO"/>
    <property type="match status" value="1"/>
</dbReference>
<feature type="region of interest" description="Disordered" evidence="6">
    <location>
        <begin position="37"/>
        <end position="65"/>
    </location>
</feature>
<feature type="binding site" evidence="5">
    <location>
        <begin position="309"/>
        <end position="316"/>
    </location>
    <ligand>
        <name>ATP</name>
        <dbReference type="ChEBI" id="CHEBI:30616"/>
    </ligand>
</feature>
<evidence type="ECO:0000256" key="2">
    <source>
        <dbReference type="ARBA" id="ARBA00022741"/>
    </source>
</evidence>
<feature type="region of interest" description="Disordered" evidence="6">
    <location>
        <begin position="372"/>
        <end position="396"/>
    </location>
</feature>
<dbReference type="GO" id="GO:0005634">
    <property type="term" value="C:nucleus"/>
    <property type="evidence" value="ECO:0007669"/>
    <property type="project" value="TreeGrafter"/>
</dbReference>
<dbReference type="GO" id="GO:0005524">
    <property type="term" value="F:ATP binding"/>
    <property type="evidence" value="ECO:0007669"/>
    <property type="project" value="UniProtKB-UniRule"/>
</dbReference>
<dbReference type="GO" id="GO:0005874">
    <property type="term" value="C:microtubule"/>
    <property type="evidence" value="ECO:0007669"/>
    <property type="project" value="UniProtKB-KW"/>
</dbReference>
<keyword evidence="3 5" id="KW-0067">ATP-binding</keyword>
<dbReference type="PROSITE" id="PS50067">
    <property type="entry name" value="KINESIN_MOTOR_2"/>
    <property type="match status" value="1"/>
</dbReference>
<dbReference type="SMART" id="SM00129">
    <property type="entry name" value="KISc"/>
    <property type="match status" value="1"/>
</dbReference>
<reference evidence="8" key="1">
    <citation type="journal article" date="2020" name="Fungal Divers.">
        <title>Resolving the Mortierellaceae phylogeny through synthesis of multi-gene phylogenetics and phylogenomics.</title>
        <authorList>
            <person name="Vandepol N."/>
            <person name="Liber J."/>
            <person name="Desiro A."/>
            <person name="Na H."/>
            <person name="Kennedy M."/>
            <person name="Barry K."/>
            <person name="Grigoriev I.V."/>
            <person name="Miller A.N."/>
            <person name="O'Donnell K."/>
            <person name="Stajich J.E."/>
            <person name="Bonito G."/>
        </authorList>
    </citation>
    <scope>NUCLEOTIDE SEQUENCE</scope>
    <source>
        <strain evidence="8">BC1065</strain>
    </source>
</reference>
<dbReference type="OrthoDB" id="2271782at2759"/>
<sequence>MVNARDQPNYSRLMRQYKVAPAPLPFTPFAHPNIEFNATSPPLSSRGAAGRPPQPATSPCGKATRLNPREIACQYNGRPTAADSIPATPMTRVRSAFLLSGRPRHFHSPEGGAVAKHASKASTSRPRPVLPKFKARPTRIPTQFLSSAPTSSSTAKPWVSPSDISLPISPAVPNSPSSPAMPISSISPDESSQAKPTACGQPPNIHDGPLDKYRPEMEPIKTYLRLRPVLGDQLSVDHGYINILSDTDIVMQPPANETRLRSKQPSNYKFTKVFDQSATQDTMFEQVGLPLLTPVLRQDHYNTLLFAYGVSNSGKTFTVLGTEEQPGILPRALRVVFESIEAAAGGSDEAAQYCPVGFQDVKLCDSPSQHGLSAKMMSQSEPAWDDSHLQGTHSKC</sequence>
<organism evidence="8 9">
    <name type="scientific">Actinomortierella ambigua</name>
    <dbReference type="NCBI Taxonomy" id="1343610"/>
    <lineage>
        <taxon>Eukaryota</taxon>
        <taxon>Fungi</taxon>
        <taxon>Fungi incertae sedis</taxon>
        <taxon>Mucoromycota</taxon>
        <taxon>Mortierellomycotina</taxon>
        <taxon>Mortierellomycetes</taxon>
        <taxon>Mortierellales</taxon>
        <taxon>Mortierellaceae</taxon>
        <taxon>Actinomortierella</taxon>
    </lineage>
</organism>
<feature type="compositionally biased region" description="Low complexity" evidence="6">
    <location>
        <begin position="170"/>
        <end position="188"/>
    </location>
</feature>
<dbReference type="GO" id="GO:0003777">
    <property type="term" value="F:microtubule motor activity"/>
    <property type="evidence" value="ECO:0007669"/>
    <property type="project" value="InterPro"/>
</dbReference>
<dbReference type="Gene3D" id="3.40.850.10">
    <property type="entry name" value="Kinesin motor domain"/>
    <property type="match status" value="1"/>
</dbReference>
<dbReference type="Pfam" id="PF00225">
    <property type="entry name" value="Kinesin"/>
    <property type="match status" value="1"/>
</dbReference>
<keyword evidence="9" id="KW-1185">Reference proteome</keyword>
<feature type="region of interest" description="Disordered" evidence="6">
    <location>
        <begin position="108"/>
        <end position="132"/>
    </location>
</feature>
<dbReference type="InterPro" id="IPR001752">
    <property type="entry name" value="Kinesin_motor_dom"/>
</dbReference>
<dbReference type="GO" id="GO:0008017">
    <property type="term" value="F:microtubule binding"/>
    <property type="evidence" value="ECO:0007669"/>
    <property type="project" value="InterPro"/>
</dbReference>
<evidence type="ECO:0000256" key="4">
    <source>
        <dbReference type="ARBA" id="ARBA00023175"/>
    </source>
</evidence>
<gene>
    <name evidence="8" type="ORF">DFQ27_009026</name>
</gene>
<dbReference type="InterPro" id="IPR027640">
    <property type="entry name" value="Kinesin-like_fam"/>
</dbReference>
<dbReference type="GO" id="GO:0005871">
    <property type="term" value="C:kinesin complex"/>
    <property type="evidence" value="ECO:0007669"/>
    <property type="project" value="TreeGrafter"/>
</dbReference>
<feature type="region of interest" description="Disordered" evidence="6">
    <location>
        <begin position="170"/>
        <end position="212"/>
    </location>
</feature>
<dbReference type="GO" id="GO:0007018">
    <property type="term" value="P:microtubule-based movement"/>
    <property type="evidence" value="ECO:0007669"/>
    <property type="project" value="InterPro"/>
</dbReference>
<evidence type="ECO:0000256" key="5">
    <source>
        <dbReference type="PROSITE-ProRule" id="PRU00283"/>
    </source>
</evidence>
<keyword evidence="4 5" id="KW-0505">Motor protein</keyword>
<evidence type="ECO:0000256" key="1">
    <source>
        <dbReference type="ARBA" id="ARBA00022701"/>
    </source>
</evidence>
<feature type="compositionally biased region" description="Polar residues" evidence="6">
    <location>
        <begin position="372"/>
        <end position="381"/>
    </location>
</feature>
<evidence type="ECO:0000313" key="9">
    <source>
        <dbReference type="Proteomes" id="UP000807716"/>
    </source>
</evidence>